<dbReference type="Proteomes" id="UP001058120">
    <property type="component" value="Chromosome"/>
</dbReference>
<dbReference type="Pfam" id="PF00881">
    <property type="entry name" value="Nitroreductase"/>
    <property type="match status" value="2"/>
</dbReference>
<dbReference type="InterPro" id="IPR029479">
    <property type="entry name" value="Nitroreductase"/>
</dbReference>
<gene>
    <name evidence="2" type="ORF">JBF11_00485</name>
</gene>
<dbReference type="Gene3D" id="3.40.109.10">
    <property type="entry name" value="NADH Oxidase"/>
    <property type="match status" value="1"/>
</dbReference>
<proteinExistence type="predicted"/>
<dbReference type="InterPro" id="IPR000415">
    <property type="entry name" value="Nitroreductase-like"/>
</dbReference>
<keyword evidence="3" id="KW-1185">Reference proteome</keyword>
<dbReference type="PANTHER" id="PTHR23026">
    <property type="entry name" value="NADPH NITROREDUCTASE"/>
    <property type="match status" value="1"/>
</dbReference>
<dbReference type="CDD" id="cd02150">
    <property type="entry name" value="nitroreductase"/>
    <property type="match status" value="1"/>
</dbReference>
<dbReference type="InterPro" id="IPR050627">
    <property type="entry name" value="Nitroreductase/BluB"/>
</dbReference>
<dbReference type="PANTHER" id="PTHR23026:SF123">
    <property type="entry name" value="NAD(P)H NITROREDUCTASE RV3131-RELATED"/>
    <property type="match status" value="1"/>
</dbReference>
<reference evidence="2" key="1">
    <citation type="submission" date="2020-12" db="EMBL/GenBank/DDBJ databases">
        <title>Taurinivorans muris gen. nov., sp. nov., fundamental and realized metabolic niche of a ubiquitous sulfidogenic bacterium in the murine intestine.</title>
        <authorList>
            <person name="Ye H."/>
            <person name="Hanson B.T."/>
            <person name="Loy A."/>
        </authorList>
    </citation>
    <scope>NUCLEOTIDE SEQUENCE</scope>
    <source>
        <strain evidence="2">LT0009</strain>
    </source>
</reference>
<protein>
    <submittedName>
        <fullName evidence="2">Nitroreductase family protein</fullName>
    </submittedName>
</protein>
<sequence length="173" mass="19745">MLDIIYKRKSIRQFSPRTVTDEIIEKIIRAGMQAPSSGNSQPWEFVVIRNRNTLRKITEFHSYSQCLKMVNAAVVVCANLSREIFKGFWVQDCSACVQNMLLAVESIKGEDDLELGSVWLGIYPVAERVDGLRELLSLPEDVVPFAVLPVGYKGEKKNSTDNFKPERIHLEKW</sequence>
<feature type="domain" description="Nitroreductase" evidence="1">
    <location>
        <begin position="72"/>
        <end position="152"/>
    </location>
</feature>
<evidence type="ECO:0000313" key="3">
    <source>
        <dbReference type="Proteomes" id="UP001058120"/>
    </source>
</evidence>
<name>A0ABY5Y2V8_9BACT</name>
<dbReference type="RefSeq" id="WP_334315432.1">
    <property type="nucleotide sequence ID" value="NZ_CP065938.1"/>
</dbReference>
<evidence type="ECO:0000313" key="2">
    <source>
        <dbReference type="EMBL" id="UWX05841.1"/>
    </source>
</evidence>
<dbReference type="EMBL" id="CP065938">
    <property type="protein sequence ID" value="UWX05841.1"/>
    <property type="molecule type" value="Genomic_DNA"/>
</dbReference>
<organism evidence="2 3">
    <name type="scientific">Taurinivorans muris</name>
    <dbReference type="NCBI Taxonomy" id="2787751"/>
    <lineage>
        <taxon>Bacteria</taxon>
        <taxon>Pseudomonadati</taxon>
        <taxon>Thermodesulfobacteriota</taxon>
        <taxon>Desulfovibrionia</taxon>
        <taxon>Desulfovibrionales</taxon>
        <taxon>Desulfovibrionaceae</taxon>
        <taxon>Taurinivorans</taxon>
    </lineage>
</organism>
<feature type="domain" description="Nitroreductase" evidence="1">
    <location>
        <begin position="5"/>
        <end position="59"/>
    </location>
</feature>
<evidence type="ECO:0000259" key="1">
    <source>
        <dbReference type="Pfam" id="PF00881"/>
    </source>
</evidence>
<accession>A0ABY5Y2V8</accession>
<dbReference type="SUPFAM" id="SSF55469">
    <property type="entry name" value="FMN-dependent nitroreductase-like"/>
    <property type="match status" value="1"/>
</dbReference>